<dbReference type="NCBIfam" id="NF010701">
    <property type="entry name" value="PRK14101.1"/>
    <property type="match status" value="1"/>
</dbReference>
<keyword evidence="7" id="KW-0804">Transcription</keyword>
<dbReference type="eggNOG" id="COG1737">
    <property type="taxonomic scope" value="Bacteria"/>
</dbReference>
<dbReference type="InterPro" id="IPR000281">
    <property type="entry name" value="HTH_RpiR"/>
</dbReference>
<comment type="similarity">
    <text evidence="1">In the N-terminal section; belongs to the bacterial glucokinase family.</text>
</comment>
<dbReference type="GO" id="GO:0005536">
    <property type="term" value="F:D-glucose binding"/>
    <property type="evidence" value="ECO:0007669"/>
    <property type="project" value="InterPro"/>
</dbReference>
<dbReference type="Gene3D" id="3.30.420.40">
    <property type="match status" value="1"/>
</dbReference>
<dbReference type="InterPro" id="IPR035472">
    <property type="entry name" value="RpiR-like_SIS"/>
</dbReference>
<name>E5ATD9_MYCRK</name>
<dbReference type="NCBIfam" id="TIGR00749">
    <property type="entry name" value="glk"/>
    <property type="match status" value="1"/>
</dbReference>
<dbReference type="Proteomes" id="UP000007437">
    <property type="component" value="Chromosome"/>
</dbReference>
<dbReference type="Gene3D" id="1.10.10.10">
    <property type="entry name" value="Winged helix-like DNA-binding domain superfamily/Winged helix DNA-binding domain"/>
    <property type="match status" value="1"/>
</dbReference>
<evidence type="ECO:0000256" key="8">
    <source>
        <dbReference type="ARBA" id="ARBA00023268"/>
    </source>
</evidence>
<dbReference type="CDD" id="cd24008">
    <property type="entry name" value="ASKHA_NBD_GLK"/>
    <property type="match status" value="1"/>
</dbReference>
<evidence type="ECO:0000259" key="11">
    <source>
        <dbReference type="PROSITE" id="PS51071"/>
    </source>
</evidence>
<dbReference type="AlphaFoldDB" id="E5ATD9"/>
<accession>E5ATD9</accession>
<evidence type="ECO:0000256" key="3">
    <source>
        <dbReference type="ARBA" id="ARBA00022777"/>
    </source>
</evidence>
<gene>
    <name evidence="10" type="primary">glk</name>
    <name evidence="13" type="ordered locus">RBRH_01407</name>
</gene>
<dbReference type="GO" id="GO:0003700">
    <property type="term" value="F:DNA-binding transcription factor activity"/>
    <property type="evidence" value="ECO:0007669"/>
    <property type="project" value="InterPro"/>
</dbReference>
<feature type="domain" description="HTH rpiR-type" evidence="11">
    <location>
        <begin position="556"/>
        <end position="632"/>
    </location>
</feature>
<evidence type="ECO:0000256" key="2">
    <source>
        <dbReference type="ARBA" id="ARBA00022679"/>
    </source>
</evidence>
<dbReference type="HAMAP" id="MF_00524">
    <property type="entry name" value="Glucokinase"/>
    <property type="match status" value="1"/>
</dbReference>
<dbReference type="InterPro" id="IPR050201">
    <property type="entry name" value="Bacterial_glucokinase"/>
</dbReference>
<evidence type="ECO:0000256" key="7">
    <source>
        <dbReference type="ARBA" id="ARBA00023163"/>
    </source>
</evidence>
<evidence type="ECO:0000259" key="12">
    <source>
        <dbReference type="PROSITE" id="PS51464"/>
    </source>
</evidence>
<dbReference type="GO" id="GO:0006096">
    <property type="term" value="P:glycolytic process"/>
    <property type="evidence" value="ECO:0007669"/>
    <property type="project" value="UniProtKB-UniRule"/>
</dbReference>
<keyword evidence="4" id="KW-0805">Transcription regulation</keyword>
<dbReference type="Pfam" id="PF01418">
    <property type="entry name" value="HTH_6"/>
    <property type="match status" value="1"/>
</dbReference>
<reference evidence="13 14" key="1">
    <citation type="journal article" date="2011" name="J. Bacteriol.">
        <title>Complete genome sequence of Burkholderia rhizoxinica, an endosymbiont of Rhizopus microsporus.</title>
        <authorList>
            <person name="Lackner G."/>
            <person name="Moebius N."/>
            <person name="Partida-Martinez L."/>
            <person name="Hertweck C."/>
        </authorList>
    </citation>
    <scope>NUCLEOTIDE SEQUENCE [LARGE SCALE GENOMIC DNA]</scope>
    <source>
        <strain evidence="14">DSM 19002 / CIP 109453 / HKI 454</strain>
    </source>
</reference>
<dbReference type="GO" id="GO:0004340">
    <property type="term" value="F:glucokinase activity"/>
    <property type="evidence" value="ECO:0007669"/>
    <property type="project" value="UniProtKB-UniRule"/>
</dbReference>
<keyword evidence="6 10" id="KW-0324">Glycolysis</keyword>
<dbReference type="EMBL" id="FR687359">
    <property type="protein sequence ID" value="CBW75813.1"/>
    <property type="molecule type" value="Genomic_DNA"/>
</dbReference>
<dbReference type="EC" id="2.7.1.2" evidence="10"/>
<dbReference type="InterPro" id="IPR003836">
    <property type="entry name" value="Glucokinase"/>
</dbReference>
<dbReference type="PROSITE" id="PS51464">
    <property type="entry name" value="SIS"/>
    <property type="match status" value="1"/>
</dbReference>
<dbReference type="SUPFAM" id="SSF46689">
    <property type="entry name" value="Homeodomain-like"/>
    <property type="match status" value="1"/>
</dbReference>
<organism evidence="13 14">
    <name type="scientific">Mycetohabitans rhizoxinica (strain DSM 19002 / CIP 109453 / HKI 454)</name>
    <name type="common">Paraburkholderia rhizoxinica</name>
    <dbReference type="NCBI Taxonomy" id="882378"/>
    <lineage>
        <taxon>Bacteria</taxon>
        <taxon>Pseudomonadati</taxon>
        <taxon>Pseudomonadota</taxon>
        <taxon>Betaproteobacteria</taxon>
        <taxon>Burkholderiales</taxon>
        <taxon>Burkholderiaceae</taxon>
        <taxon>Mycetohabitans</taxon>
    </lineage>
</organism>
<dbReference type="PANTHER" id="PTHR47690">
    <property type="entry name" value="GLUCOKINASE"/>
    <property type="match status" value="1"/>
</dbReference>
<dbReference type="GO" id="GO:0003677">
    <property type="term" value="F:DNA binding"/>
    <property type="evidence" value="ECO:0007669"/>
    <property type="project" value="UniProtKB-KW"/>
</dbReference>
<dbReference type="InterPro" id="IPR036388">
    <property type="entry name" value="WH-like_DNA-bd_sf"/>
</dbReference>
<dbReference type="Pfam" id="PF02685">
    <property type="entry name" value="Glucokinase"/>
    <property type="match status" value="1"/>
</dbReference>
<dbReference type="Gene3D" id="3.40.50.10490">
    <property type="entry name" value="Glucose-6-phosphate isomerase like protein, domain 1"/>
    <property type="match status" value="1"/>
</dbReference>
<dbReference type="Pfam" id="PF01380">
    <property type="entry name" value="SIS"/>
    <property type="match status" value="1"/>
</dbReference>
<feature type="domain" description="SIS" evidence="12">
    <location>
        <begin position="676"/>
        <end position="815"/>
    </location>
</feature>
<dbReference type="NCBIfam" id="NF001416">
    <property type="entry name" value="PRK00292.1-3"/>
    <property type="match status" value="1"/>
</dbReference>
<sequence>MTRARSKTRCRRRSATRCSRRWPRISARAVPRSRCRAAPARDRFCRLCRDARSTGRASTLPWSTIAGSRRCMPTAMRDSCATRCCSTRRARPCSGRWSTSIKRPLPTSRHSTRMLRARCPTWPCSAWEKMATRRRSSPTRRSGSWPHKPASAMCWSSRGRRRICGSACRCRRSGKSAGCFCWSPGSASWMCCALRSSIHSTTPSPSWPTIRESTSMPTGAPKAVLARQSPHSDGPRLLADIGGTNARFALEFGPGQIDGIRVYSCADYPGIAAAIRKFLKDSGVGRVNHAAIAIANPVDGDQVQMTNHNWSFSIEATRRALGFDTLLVVNDFTALAMALPSLSDAQRAQIGGGVRRQNSVIGLLGPGTGLGVSGLIPANERWIALGSEGGHATFSPQDEREDRVLHYARKKWPHVSFERVCAGPGLALIYRALAERDNKRLDTPLEPADVVRRAQAAEPLALEAVECFCAVLGTFAGNIAVTLGALGGVYIGGGVIPHLGELFSTSPFRARFEAKGRFQAYLANIPTFVITAQYPALLGVSAILAEQLGHHAGGGSAAFERIRQMRDVLTPAERRVADLALNHPRSIINDPIIDIARKAEVSQPTVIRFCRSLGCQGLSDFKLKLATGLTGTNPVSHSQVHLGDSATDFGAKVLDNTVSAILQLREQMNFDNVERAIDMLNSARRIEFYGLGNSNIVAQDAHYKFFRFGIPTIAYGDLYMQAASAALLGKGDVIVAVSKSGKAPELLRTLEVAMQAGAQVIAITSSNTPLAKRASVALETDPIEIRDAQLSMISRVLHLLVIDILAVGVAIRRALPDAGMQQVVEAVRGHADEDCAAVLDWLSHGAALERRDTQ</sequence>
<dbReference type="InterPro" id="IPR043129">
    <property type="entry name" value="ATPase_NBD"/>
</dbReference>
<dbReference type="GO" id="GO:0005829">
    <property type="term" value="C:cytosol"/>
    <property type="evidence" value="ECO:0007669"/>
    <property type="project" value="TreeGrafter"/>
</dbReference>
<protein>
    <recommendedName>
        <fullName evidence="10">Glucokinase</fullName>
        <ecNumber evidence="10">2.7.1.2</ecNumber>
    </recommendedName>
    <alternativeName>
        <fullName evidence="10">Glucose kinase</fullName>
    </alternativeName>
</protein>
<keyword evidence="2 10" id="KW-0808">Transferase</keyword>
<keyword evidence="3 10" id="KW-0418">Kinase</keyword>
<comment type="similarity">
    <text evidence="10">Belongs to the bacterial glucokinase family.</text>
</comment>
<dbReference type="STRING" id="882378.RBRH_01407"/>
<evidence type="ECO:0000313" key="14">
    <source>
        <dbReference type="Proteomes" id="UP000007437"/>
    </source>
</evidence>
<proteinExistence type="inferred from homology"/>
<feature type="binding site" evidence="10">
    <location>
        <begin position="239"/>
        <end position="244"/>
    </location>
    <ligand>
        <name>ATP</name>
        <dbReference type="ChEBI" id="CHEBI:30616"/>
    </ligand>
</feature>
<dbReference type="SUPFAM" id="SSF53697">
    <property type="entry name" value="SIS domain"/>
    <property type="match status" value="1"/>
</dbReference>
<dbReference type="PROSITE" id="PS00356">
    <property type="entry name" value="HTH_LACI_1"/>
    <property type="match status" value="1"/>
</dbReference>
<evidence type="ECO:0000256" key="10">
    <source>
        <dbReference type="HAMAP-Rule" id="MF_00524"/>
    </source>
</evidence>
<dbReference type="InterPro" id="IPR046348">
    <property type="entry name" value="SIS_dom_sf"/>
</dbReference>
<evidence type="ECO:0000256" key="4">
    <source>
        <dbReference type="ARBA" id="ARBA00023015"/>
    </source>
</evidence>
<dbReference type="CDD" id="cd05013">
    <property type="entry name" value="SIS_RpiR"/>
    <property type="match status" value="1"/>
</dbReference>
<dbReference type="PANTHER" id="PTHR47690:SF1">
    <property type="entry name" value="GLUCOKINASE"/>
    <property type="match status" value="1"/>
</dbReference>
<keyword evidence="10" id="KW-0547">Nucleotide-binding</keyword>
<keyword evidence="8" id="KW-0511">Multifunctional enzyme</keyword>
<dbReference type="InterPro" id="IPR009057">
    <property type="entry name" value="Homeodomain-like_sf"/>
</dbReference>
<dbReference type="KEGG" id="brh:RBRH_01407"/>
<evidence type="ECO:0000256" key="9">
    <source>
        <dbReference type="ARBA" id="ARBA00049060"/>
    </source>
</evidence>
<dbReference type="SUPFAM" id="SSF53067">
    <property type="entry name" value="Actin-like ATPase domain"/>
    <property type="match status" value="1"/>
</dbReference>
<dbReference type="eggNOG" id="COG0837">
    <property type="taxonomic scope" value="Bacteria"/>
</dbReference>
<dbReference type="GO" id="GO:0005524">
    <property type="term" value="F:ATP binding"/>
    <property type="evidence" value="ECO:0007669"/>
    <property type="project" value="UniProtKB-UniRule"/>
</dbReference>
<comment type="subcellular location">
    <subcellularLocation>
        <location evidence="10">Cytoplasm</location>
    </subcellularLocation>
</comment>
<dbReference type="HOGENOM" id="CLU_016801_0_0_4"/>
<evidence type="ECO:0000256" key="6">
    <source>
        <dbReference type="ARBA" id="ARBA00023152"/>
    </source>
</evidence>
<keyword evidence="10" id="KW-0067">ATP-binding</keyword>
<evidence type="ECO:0000313" key="13">
    <source>
        <dbReference type="EMBL" id="CBW75813.1"/>
    </source>
</evidence>
<keyword evidence="10" id="KW-0963">Cytoplasm</keyword>
<dbReference type="Gene3D" id="3.40.367.20">
    <property type="match status" value="1"/>
</dbReference>
<evidence type="ECO:0000256" key="5">
    <source>
        <dbReference type="ARBA" id="ARBA00023125"/>
    </source>
</evidence>
<keyword evidence="5" id="KW-0238">DNA-binding</keyword>
<dbReference type="InterPro" id="IPR001347">
    <property type="entry name" value="SIS_dom"/>
</dbReference>
<comment type="catalytic activity">
    <reaction evidence="9 10">
        <text>D-glucose + ATP = D-glucose 6-phosphate + ADP + H(+)</text>
        <dbReference type="Rhea" id="RHEA:17825"/>
        <dbReference type="ChEBI" id="CHEBI:4167"/>
        <dbReference type="ChEBI" id="CHEBI:15378"/>
        <dbReference type="ChEBI" id="CHEBI:30616"/>
        <dbReference type="ChEBI" id="CHEBI:61548"/>
        <dbReference type="ChEBI" id="CHEBI:456216"/>
        <dbReference type="EC" id="2.7.1.2"/>
    </reaction>
</comment>
<evidence type="ECO:0000256" key="1">
    <source>
        <dbReference type="ARBA" id="ARBA00007693"/>
    </source>
</evidence>
<dbReference type="PROSITE" id="PS51071">
    <property type="entry name" value="HTH_RPIR"/>
    <property type="match status" value="1"/>
</dbReference>